<keyword evidence="2" id="KW-1185">Reference proteome</keyword>
<gene>
    <name evidence="1" type="ORF">J2S42_000914</name>
</gene>
<dbReference type="AlphaFoldDB" id="A0AAE4AUW9"/>
<organism evidence="1 2">
    <name type="scientific">Catenuloplanes indicus</name>
    <dbReference type="NCBI Taxonomy" id="137267"/>
    <lineage>
        <taxon>Bacteria</taxon>
        <taxon>Bacillati</taxon>
        <taxon>Actinomycetota</taxon>
        <taxon>Actinomycetes</taxon>
        <taxon>Micromonosporales</taxon>
        <taxon>Micromonosporaceae</taxon>
        <taxon>Catenuloplanes</taxon>
    </lineage>
</organism>
<dbReference type="RefSeq" id="WP_307235498.1">
    <property type="nucleotide sequence ID" value="NZ_JAUSUZ010000001.1"/>
</dbReference>
<dbReference type="EMBL" id="JAUSUZ010000001">
    <property type="protein sequence ID" value="MDQ0364245.1"/>
    <property type="molecule type" value="Genomic_DNA"/>
</dbReference>
<sequence length="94" mass="9880">MTPGYLPAAVSMRARAAIGGVNATVAAGERATFKNGWLSRDTEHGRWIVNSAGRITGERTNLVLVMLSHGNPDYGAGVGHVETIAALTRQHLGV</sequence>
<dbReference type="Proteomes" id="UP001240236">
    <property type="component" value="Unassembled WGS sequence"/>
</dbReference>
<accession>A0AAE4AUW9</accession>
<protein>
    <submittedName>
        <fullName evidence="1">Uncharacterized protein</fullName>
    </submittedName>
</protein>
<evidence type="ECO:0000313" key="1">
    <source>
        <dbReference type="EMBL" id="MDQ0364245.1"/>
    </source>
</evidence>
<name>A0AAE4AUW9_9ACTN</name>
<reference evidence="1 2" key="1">
    <citation type="submission" date="2023-07" db="EMBL/GenBank/DDBJ databases">
        <title>Sequencing the genomes of 1000 actinobacteria strains.</title>
        <authorList>
            <person name="Klenk H.-P."/>
        </authorList>
    </citation>
    <scope>NUCLEOTIDE SEQUENCE [LARGE SCALE GENOMIC DNA]</scope>
    <source>
        <strain evidence="1 2">DSM 44709</strain>
    </source>
</reference>
<proteinExistence type="predicted"/>
<evidence type="ECO:0000313" key="2">
    <source>
        <dbReference type="Proteomes" id="UP001240236"/>
    </source>
</evidence>
<comment type="caution">
    <text evidence="1">The sequence shown here is derived from an EMBL/GenBank/DDBJ whole genome shotgun (WGS) entry which is preliminary data.</text>
</comment>